<dbReference type="EMBL" id="QWGE01000003">
    <property type="protein sequence ID" value="RIJ37512.1"/>
    <property type="molecule type" value="Genomic_DNA"/>
</dbReference>
<name>A0A399S620_9BACT</name>
<keyword evidence="2" id="KW-1185">Reference proteome</keyword>
<dbReference type="Proteomes" id="UP000266005">
    <property type="component" value="Unassembled WGS sequence"/>
</dbReference>
<dbReference type="AlphaFoldDB" id="A0A399S620"/>
<sequence length="71" mass="8413">MHTVHSNNIVNSTLLLMGKGEIEVLKYKFRGLKILYSQVCVASRKYTFKRYRHMYPTENSARMVFMLIKAR</sequence>
<organism evidence="1 2">
    <name type="scientific">Pontibacter oryzae</name>
    <dbReference type="NCBI Taxonomy" id="2304593"/>
    <lineage>
        <taxon>Bacteria</taxon>
        <taxon>Pseudomonadati</taxon>
        <taxon>Bacteroidota</taxon>
        <taxon>Cytophagia</taxon>
        <taxon>Cytophagales</taxon>
        <taxon>Hymenobacteraceae</taxon>
        <taxon>Pontibacter</taxon>
    </lineage>
</organism>
<evidence type="ECO:0000313" key="2">
    <source>
        <dbReference type="Proteomes" id="UP000266005"/>
    </source>
</evidence>
<reference evidence="2" key="1">
    <citation type="submission" date="2018-08" db="EMBL/GenBank/DDBJ databases">
        <title>Mucilaginibacter sp. MYSH2.</title>
        <authorList>
            <person name="Seo T."/>
        </authorList>
    </citation>
    <scope>NUCLEOTIDE SEQUENCE [LARGE SCALE GENOMIC DNA]</scope>
    <source>
        <strain evidence="2">KIRAN</strain>
    </source>
</reference>
<comment type="caution">
    <text evidence="1">The sequence shown here is derived from an EMBL/GenBank/DDBJ whole genome shotgun (WGS) entry which is preliminary data.</text>
</comment>
<accession>A0A399S620</accession>
<evidence type="ECO:0000313" key="1">
    <source>
        <dbReference type="EMBL" id="RIJ37512.1"/>
    </source>
</evidence>
<proteinExistence type="predicted"/>
<protein>
    <submittedName>
        <fullName evidence="1">Uncharacterized protein</fullName>
    </submittedName>
</protein>
<gene>
    <name evidence="1" type="ORF">D1627_10365</name>
</gene>